<dbReference type="InterPro" id="IPR000182">
    <property type="entry name" value="GNAT_dom"/>
</dbReference>
<dbReference type="Pfam" id="PF00583">
    <property type="entry name" value="Acetyltransf_1"/>
    <property type="match status" value="1"/>
</dbReference>
<dbReference type="PANTHER" id="PTHR43617">
    <property type="entry name" value="L-AMINO ACID N-ACETYLTRANSFERASE"/>
    <property type="match status" value="1"/>
</dbReference>
<evidence type="ECO:0000313" key="2">
    <source>
        <dbReference type="EMBL" id="MBV0902698.1"/>
    </source>
</evidence>
<evidence type="ECO:0000313" key="3">
    <source>
        <dbReference type="Proteomes" id="UP001166304"/>
    </source>
</evidence>
<protein>
    <submittedName>
        <fullName evidence="2">GNAT family N-acetyltransferase</fullName>
    </submittedName>
</protein>
<sequence>MSAKRACDNWDNAECEGAVGCPPRCPRFFDDRGAPLLIREFCDDDGDDLVEMYASLGVESRTMGIPPADGDALRRWLTGIVSDGWSLLATRDGRVVGHAAVTPEGDSEPDFVVFVRRGFQGRGIGTELVKQVLAYAEDRDHERLLLDVSPENERAITVYQNVGFETVERTGMSRTMELPLAAPVVEECQRPPADRYSSH</sequence>
<gene>
    <name evidence="2" type="ORF">KTS37_12965</name>
</gene>
<reference evidence="2" key="1">
    <citation type="submission" date="2021-06" db="EMBL/GenBank/DDBJ databases">
        <title>New haloarchaea isolates fom saline soil.</title>
        <authorList>
            <person name="Duran-Viseras A."/>
            <person name="Sanchez-Porro C.S."/>
            <person name="Ventosa A."/>
        </authorList>
    </citation>
    <scope>NUCLEOTIDE SEQUENCE</scope>
    <source>
        <strain evidence="2">JCM 18369</strain>
    </source>
</reference>
<dbReference type="Proteomes" id="UP001166304">
    <property type="component" value="Unassembled WGS sequence"/>
</dbReference>
<accession>A0AA41G1S3</accession>
<dbReference type="RefSeq" id="WP_162414275.1">
    <property type="nucleotide sequence ID" value="NZ_JAHQXE010000004.1"/>
</dbReference>
<dbReference type="InterPro" id="IPR016181">
    <property type="entry name" value="Acyl_CoA_acyltransferase"/>
</dbReference>
<organism evidence="2 3">
    <name type="scientific">Haloarcula salina</name>
    <dbReference type="NCBI Taxonomy" id="1429914"/>
    <lineage>
        <taxon>Archaea</taxon>
        <taxon>Methanobacteriati</taxon>
        <taxon>Methanobacteriota</taxon>
        <taxon>Stenosarchaea group</taxon>
        <taxon>Halobacteria</taxon>
        <taxon>Halobacteriales</taxon>
        <taxon>Haloarculaceae</taxon>
        <taxon>Haloarcula</taxon>
    </lineage>
</organism>
<dbReference type="Gene3D" id="3.40.630.30">
    <property type="match status" value="1"/>
</dbReference>
<keyword evidence="3" id="KW-1185">Reference proteome</keyword>
<dbReference type="AlphaFoldDB" id="A0AA41G1S3"/>
<comment type="caution">
    <text evidence="2">The sequence shown here is derived from an EMBL/GenBank/DDBJ whole genome shotgun (WGS) entry which is preliminary data.</text>
</comment>
<name>A0AA41G1S3_9EURY</name>
<dbReference type="CDD" id="cd04301">
    <property type="entry name" value="NAT_SF"/>
    <property type="match status" value="1"/>
</dbReference>
<dbReference type="PROSITE" id="PS51186">
    <property type="entry name" value="GNAT"/>
    <property type="match status" value="1"/>
</dbReference>
<dbReference type="EMBL" id="JAHQXE010000004">
    <property type="protein sequence ID" value="MBV0902698.1"/>
    <property type="molecule type" value="Genomic_DNA"/>
</dbReference>
<evidence type="ECO:0000259" key="1">
    <source>
        <dbReference type="PROSITE" id="PS51186"/>
    </source>
</evidence>
<feature type="domain" description="N-acetyltransferase" evidence="1">
    <location>
        <begin position="36"/>
        <end position="181"/>
    </location>
</feature>
<dbReference type="GO" id="GO:0016747">
    <property type="term" value="F:acyltransferase activity, transferring groups other than amino-acyl groups"/>
    <property type="evidence" value="ECO:0007669"/>
    <property type="project" value="InterPro"/>
</dbReference>
<dbReference type="InterPro" id="IPR050276">
    <property type="entry name" value="MshD_Acetyltransferase"/>
</dbReference>
<dbReference type="SUPFAM" id="SSF55729">
    <property type="entry name" value="Acyl-CoA N-acyltransferases (Nat)"/>
    <property type="match status" value="1"/>
</dbReference>
<proteinExistence type="predicted"/>